<feature type="domain" description="DUF1707" evidence="2">
    <location>
        <begin position="5"/>
        <end position="57"/>
    </location>
</feature>
<evidence type="ECO:0000259" key="2">
    <source>
        <dbReference type="Pfam" id="PF08044"/>
    </source>
</evidence>
<organism evidence="3 4">
    <name type="scientific">Corynebacterium striatum</name>
    <dbReference type="NCBI Taxonomy" id="43770"/>
    <lineage>
        <taxon>Bacteria</taxon>
        <taxon>Bacillati</taxon>
        <taxon>Actinomycetota</taxon>
        <taxon>Actinomycetes</taxon>
        <taxon>Mycobacteriales</taxon>
        <taxon>Corynebacteriaceae</taxon>
        <taxon>Corynebacterium</taxon>
    </lineage>
</organism>
<dbReference type="AlphaFoldDB" id="A0A2Z2J013"/>
<keyword evidence="1" id="KW-0472">Membrane</keyword>
<proteinExistence type="predicted"/>
<reference evidence="3 4" key="1">
    <citation type="submission" date="2017-05" db="EMBL/GenBank/DDBJ databases">
        <title>Complete genome sequence of Corynebacterium striatum KC-Na-1 isolated from Neophocaena asiaeorientalis in Korea.</title>
        <authorList>
            <person name="Kim J.H."/>
            <person name="Lee K."/>
        </authorList>
    </citation>
    <scope>NUCLEOTIDE SEQUENCE [LARGE SCALE GENOMIC DNA]</scope>
    <source>
        <strain evidence="3 4">KC-Na-01</strain>
    </source>
</reference>
<dbReference type="EMBL" id="CP021252">
    <property type="protein sequence ID" value="ART20755.1"/>
    <property type="molecule type" value="Genomic_DNA"/>
</dbReference>
<dbReference type="RefSeq" id="WP_086890890.1">
    <property type="nucleotide sequence ID" value="NZ_CP021252.1"/>
</dbReference>
<sequence>MDKDIRVGDAERHNALDLLSTHFANGLIDINEYEDRTGKAAVARTRGEIASLFEDLPDNPIAEVAPFKESEAQAELDRLQRRGGLVHRIDAVIWSVTMILFFLGLFVFDWSYFWFVFPIAGIASWGVREAVNLSGDDEKLFEELKKKDDKDRAERLRLAAERRKELGQ</sequence>
<evidence type="ECO:0000313" key="4">
    <source>
        <dbReference type="Proteomes" id="UP000250197"/>
    </source>
</evidence>
<feature type="transmembrane region" description="Helical" evidence="1">
    <location>
        <begin position="85"/>
        <end position="106"/>
    </location>
</feature>
<dbReference type="KEGG" id="cstr:CBE89_04060"/>
<protein>
    <recommendedName>
        <fullName evidence="2">DUF1707 domain-containing protein</fullName>
    </recommendedName>
</protein>
<gene>
    <name evidence="3" type="ORF">CBE89_04060</name>
</gene>
<dbReference type="Pfam" id="PF08044">
    <property type="entry name" value="DUF1707"/>
    <property type="match status" value="1"/>
</dbReference>
<dbReference type="InterPro" id="IPR012551">
    <property type="entry name" value="DUF1707_SHOCT-like"/>
</dbReference>
<accession>A0A2Z2J013</accession>
<evidence type="ECO:0000313" key="3">
    <source>
        <dbReference type="EMBL" id="ART20755.1"/>
    </source>
</evidence>
<dbReference type="Proteomes" id="UP000250197">
    <property type="component" value="Chromosome"/>
</dbReference>
<keyword evidence="1" id="KW-0812">Transmembrane</keyword>
<keyword evidence="1" id="KW-1133">Transmembrane helix</keyword>
<evidence type="ECO:0000256" key="1">
    <source>
        <dbReference type="SAM" id="Phobius"/>
    </source>
</evidence>
<name>A0A2Z2J013_CORST</name>